<sequence>MNAKTINFTTLDIPDLLETAKNFPSIGSLCISKSNLVYLSVDNRFIHQLFPLLKNIHNQAYKPDYFGERATGAHVSVIYPEEYTTSLASQDLGQRHHFKVNGIFSADLGLKRYYVLGIESESLIALRSKYNLSPKLYFKQQ</sequence>
<organism evidence="2 3">
    <name type="scientific">Legionella massiliensis</name>
    <dbReference type="NCBI Taxonomy" id="1034943"/>
    <lineage>
        <taxon>Bacteria</taxon>
        <taxon>Pseudomonadati</taxon>
        <taxon>Pseudomonadota</taxon>
        <taxon>Gammaproteobacteria</taxon>
        <taxon>Legionellales</taxon>
        <taxon>Legionellaceae</taxon>
        <taxon>Legionella</taxon>
    </lineage>
</organism>
<protein>
    <recommendedName>
        <fullName evidence="1">Swiss Army Knife 2H phosphoesterase domain-containing protein</fullName>
    </recommendedName>
</protein>
<keyword evidence="3" id="KW-1185">Reference proteome</keyword>
<dbReference type="RefSeq" id="WP_043872472.1">
    <property type="nucleotide sequence ID" value="NZ_CCVW01000001.1"/>
</dbReference>
<reference evidence="2 3" key="1">
    <citation type="submission" date="2014-06" db="EMBL/GenBank/DDBJ databases">
        <authorList>
            <person name="Urmite Genomes Urmite Genomes"/>
        </authorList>
    </citation>
    <scope>NUCLEOTIDE SEQUENCE [LARGE SCALE GENOMIC DNA]</scope>
</reference>
<evidence type="ECO:0000313" key="2">
    <source>
        <dbReference type="EMBL" id="CDZ75832.1"/>
    </source>
</evidence>
<dbReference type="InterPro" id="IPR054498">
    <property type="entry name" value="2H-SAK"/>
</dbReference>
<evidence type="ECO:0000313" key="3">
    <source>
        <dbReference type="Proteomes" id="UP000044071"/>
    </source>
</evidence>
<dbReference type="Pfam" id="PF22547">
    <property type="entry name" value="2H-SAK"/>
    <property type="match status" value="1"/>
</dbReference>
<dbReference type="eggNOG" id="ENOG5033817">
    <property type="taxonomic scope" value="Bacteria"/>
</dbReference>
<name>A0A078KS84_9GAMM</name>
<dbReference type="AlphaFoldDB" id="A0A078KS84"/>
<dbReference type="Proteomes" id="UP000044071">
    <property type="component" value="Unassembled WGS sequence"/>
</dbReference>
<feature type="domain" description="Swiss Army Knife 2H phosphoesterase" evidence="1">
    <location>
        <begin position="38"/>
        <end position="135"/>
    </location>
</feature>
<dbReference type="EMBL" id="CCSB01000001">
    <property type="protein sequence ID" value="CDZ75832.1"/>
    <property type="molecule type" value="Genomic_DNA"/>
</dbReference>
<accession>A0A078KS84</accession>
<dbReference type="OrthoDB" id="5639003at2"/>
<dbReference type="STRING" id="1034943.BN59_00091"/>
<evidence type="ECO:0000259" key="1">
    <source>
        <dbReference type="Pfam" id="PF22547"/>
    </source>
</evidence>
<proteinExistence type="predicted"/>
<gene>
    <name evidence="2" type="ORF">BN59_00091</name>
</gene>